<dbReference type="GO" id="GO:0016020">
    <property type="term" value="C:membrane"/>
    <property type="evidence" value="ECO:0007669"/>
    <property type="project" value="TreeGrafter"/>
</dbReference>
<dbReference type="EMBL" id="JAAHBV010000292">
    <property type="protein sequence ID" value="NER60815.1"/>
    <property type="molecule type" value="Genomic_DNA"/>
</dbReference>
<dbReference type="Proteomes" id="UP000480410">
    <property type="component" value="Unassembled WGS sequence"/>
</dbReference>
<dbReference type="Pfam" id="PF00106">
    <property type="entry name" value="adh_short"/>
    <property type="match status" value="1"/>
</dbReference>
<dbReference type="PANTHER" id="PTHR44196">
    <property type="entry name" value="DEHYDROGENASE/REDUCTASE SDR FAMILY MEMBER 7B"/>
    <property type="match status" value="1"/>
</dbReference>
<dbReference type="InterPro" id="IPR002347">
    <property type="entry name" value="SDR_fam"/>
</dbReference>
<dbReference type="Proteomes" id="UP000482634">
    <property type="component" value="Unassembled WGS sequence"/>
</dbReference>
<evidence type="ECO:0000256" key="2">
    <source>
        <dbReference type="ARBA" id="ARBA00023002"/>
    </source>
</evidence>
<keyword evidence="2" id="KW-0560">Oxidoreductase</keyword>
<evidence type="ECO:0000313" key="5">
    <source>
        <dbReference type="Proteomes" id="UP000480410"/>
    </source>
</evidence>
<protein>
    <submittedName>
        <fullName evidence="4">SDR family NAD(P)-dependent oxidoreductase</fullName>
    </submittedName>
</protein>
<dbReference type="RefSeq" id="WP_163947264.1">
    <property type="nucleotide sequence ID" value="NZ_JAAHBU010000252.1"/>
</dbReference>
<dbReference type="EMBL" id="JAAHBU010000252">
    <property type="protein sequence ID" value="NER65281.1"/>
    <property type="molecule type" value="Genomic_DNA"/>
</dbReference>
<evidence type="ECO:0000313" key="6">
    <source>
        <dbReference type="Proteomes" id="UP000482634"/>
    </source>
</evidence>
<proteinExistence type="inferred from homology"/>
<comment type="caution">
    <text evidence="4">The sequence shown here is derived from an EMBL/GenBank/DDBJ whole genome shotgun (WGS) entry which is preliminary data.</text>
</comment>
<organism evidence="4 6">
    <name type="scientific">Pseudomonas brassicae</name>
    <dbReference type="NCBI Taxonomy" id="2708063"/>
    <lineage>
        <taxon>Bacteria</taxon>
        <taxon>Pseudomonadati</taxon>
        <taxon>Pseudomonadota</taxon>
        <taxon>Gammaproteobacteria</taxon>
        <taxon>Pseudomonadales</taxon>
        <taxon>Pseudomonadaceae</taxon>
        <taxon>Pseudomonas</taxon>
    </lineage>
</organism>
<keyword evidence="6" id="KW-1185">Reference proteome</keyword>
<evidence type="ECO:0000313" key="3">
    <source>
        <dbReference type="EMBL" id="NER60815.1"/>
    </source>
</evidence>
<gene>
    <name evidence="3" type="ORF">G3435_14145</name>
    <name evidence="4" type="ORF">G3436_17175</name>
</gene>
<reference evidence="5 6" key="1">
    <citation type="submission" date="2020-02" db="EMBL/GenBank/DDBJ databases">
        <title>Broccoli isolated Pseudomonas sp.</title>
        <authorList>
            <person name="Fujikawa T."/>
            <person name="Sawada H."/>
        </authorList>
    </citation>
    <scope>NUCLEOTIDE SEQUENCE [LARGE SCALE GENOMIC DNA]</scope>
    <source>
        <strain evidence="4 6">MAFF212427</strain>
        <strain evidence="3 5">MAFF212428</strain>
    </source>
</reference>
<evidence type="ECO:0000313" key="4">
    <source>
        <dbReference type="EMBL" id="NER65281.1"/>
    </source>
</evidence>
<dbReference type="GO" id="GO:0016491">
    <property type="term" value="F:oxidoreductase activity"/>
    <property type="evidence" value="ECO:0007669"/>
    <property type="project" value="UniProtKB-KW"/>
</dbReference>
<accession>A0A6M0CT97</accession>
<dbReference type="InterPro" id="IPR036291">
    <property type="entry name" value="NAD(P)-bd_dom_sf"/>
</dbReference>
<dbReference type="SUPFAM" id="SSF51735">
    <property type="entry name" value="NAD(P)-binding Rossmann-fold domains"/>
    <property type="match status" value="1"/>
</dbReference>
<dbReference type="PRINTS" id="PR00081">
    <property type="entry name" value="GDHRDH"/>
</dbReference>
<comment type="similarity">
    <text evidence="1">Belongs to the short-chain dehydrogenases/reductases (SDR) family.</text>
</comment>
<name>A0A6B3NW19_9PSED</name>
<dbReference type="Gene3D" id="3.40.50.720">
    <property type="entry name" value="NAD(P)-binding Rossmann-like Domain"/>
    <property type="match status" value="1"/>
</dbReference>
<dbReference type="AlphaFoldDB" id="A0A6B3NW19"/>
<evidence type="ECO:0000256" key="1">
    <source>
        <dbReference type="ARBA" id="ARBA00006484"/>
    </source>
</evidence>
<dbReference type="PANTHER" id="PTHR44196:SF1">
    <property type="entry name" value="DEHYDROGENASE_REDUCTASE SDR FAMILY MEMBER 7B"/>
    <property type="match status" value="1"/>
</dbReference>
<accession>A0A6B3NW19</accession>
<sequence>MASNCSRRIWITGGSSGLGAALAEALLEHGSQVALSVRKADEARTLQTRFPGQLLVVVGNLTNPLTVKQACARLYEHWQALDSLIINAGTCDYLDVPLGGAFMEQIVRSNLAAATHCLDAATPLLRVGHAPHVVGVLNRISSLQLRDPDRPARPTNNLVQVFEGARDVLHQHGIALTVVAPQTVQHPVTASLATPQAWTAQQAAQAILQRLAQHPERLVLEALSADTLWPLPS</sequence>